<evidence type="ECO:0000313" key="1">
    <source>
        <dbReference type="EMBL" id="TBU52000.1"/>
    </source>
</evidence>
<proteinExistence type="predicted"/>
<gene>
    <name evidence="1" type="ORF">BD310DRAFT_890078</name>
</gene>
<evidence type="ECO:0000313" key="2">
    <source>
        <dbReference type="Proteomes" id="UP000292082"/>
    </source>
</evidence>
<name>A0A4Q9PBB2_9APHY</name>
<organism evidence="1 2">
    <name type="scientific">Dichomitus squalens</name>
    <dbReference type="NCBI Taxonomy" id="114155"/>
    <lineage>
        <taxon>Eukaryota</taxon>
        <taxon>Fungi</taxon>
        <taxon>Dikarya</taxon>
        <taxon>Basidiomycota</taxon>
        <taxon>Agaricomycotina</taxon>
        <taxon>Agaricomycetes</taxon>
        <taxon>Polyporales</taxon>
        <taxon>Polyporaceae</taxon>
        <taxon>Dichomitus</taxon>
    </lineage>
</organism>
<protein>
    <submittedName>
        <fullName evidence="1">Uncharacterized protein</fullName>
    </submittedName>
</protein>
<accession>A0A4Q9PBB2</accession>
<dbReference type="Proteomes" id="UP000292082">
    <property type="component" value="Unassembled WGS sequence"/>
</dbReference>
<reference evidence="1 2" key="1">
    <citation type="submission" date="2019-01" db="EMBL/GenBank/DDBJ databases">
        <title>Draft genome sequences of three monokaryotic isolates of the white-rot basidiomycete fungus Dichomitus squalens.</title>
        <authorList>
            <consortium name="DOE Joint Genome Institute"/>
            <person name="Lopez S.C."/>
            <person name="Andreopoulos B."/>
            <person name="Pangilinan J."/>
            <person name="Lipzen A."/>
            <person name="Riley R."/>
            <person name="Ahrendt S."/>
            <person name="Ng V."/>
            <person name="Barry K."/>
            <person name="Daum C."/>
            <person name="Grigoriev I.V."/>
            <person name="Hilden K.S."/>
            <person name="Makela M.R."/>
            <person name="de Vries R.P."/>
        </authorList>
    </citation>
    <scope>NUCLEOTIDE SEQUENCE [LARGE SCALE GENOMIC DNA]</scope>
    <source>
        <strain evidence="1 2">CBS 464.89</strain>
    </source>
</reference>
<dbReference type="EMBL" id="ML145272">
    <property type="protein sequence ID" value="TBU52000.1"/>
    <property type="molecule type" value="Genomic_DNA"/>
</dbReference>
<sequence>MLSCHSVPRAVNHAEAAHVVPETSEVMRTPGASSKSQDLRFPIEVWQMIFEATPTARQRNVAKYARICKPLRHAVESLLYRLPRLHSFRSAQKFAPTVSSCPRRANLVRGLEIGSWKDNVQYVLPAFLSTTSQRLQEPERAAALRTGASDDEVLIPHRTTLLSGSAGLTAFVHHLPLLDTVALLDQDAFRYAEQLIRAGSLTLRRLCGMPLESTMDAMDFLRAHPELEEASLSPLGWSGLARLTPLGQGNLRVLSCGSQAIRRTFGESFPRLTHLNVTHVQSPNSIDRIIQALGQQLISLRIEQMVRANVCKLGRMYPTNEHQWGRCARLKYLEISHRPEWHSDVMQ</sequence>
<dbReference type="AlphaFoldDB" id="A0A4Q9PBB2"/>
<keyword evidence="2" id="KW-1185">Reference proteome</keyword>